<proteinExistence type="predicted"/>
<dbReference type="PANTHER" id="PTHR30146">
    <property type="entry name" value="LACI-RELATED TRANSCRIPTIONAL REPRESSOR"/>
    <property type="match status" value="1"/>
</dbReference>
<dbReference type="GO" id="GO:0003700">
    <property type="term" value="F:DNA-binding transcription factor activity"/>
    <property type="evidence" value="ECO:0007669"/>
    <property type="project" value="TreeGrafter"/>
</dbReference>
<keyword evidence="6" id="KW-1185">Reference proteome</keyword>
<keyword evidence="1" id="KW-0805">Transcription regulation</keyword>
<dbReference type="Pfam" id="PF13377">
    <property type="entry name" value="Peripla_BP_3"/>
    <property type="match status" value="1"/>
</dbReference>
<evidence type="ECO:0000256" key="3">
    <source>
        <dbReference type="ARBA" id="ARBA00023163"/>
    </source>
</evidence>
<protein>
    <recommendedName>
        <fullName evidence="4">HTH lacI-type domain-containing protein</fullName>
    </recommendedName>
</protein>
<dbReference type="InterPro" id="IPR000843">
    <property type="entry name" value="HTH_LacI"/>
</dbReference>
<dbReference type="Pfam" id="PF00356">
    <property type="entry name" value="LacI"/>
    <property type="match status" value="1"/>
</dbReference>
<feature type="domain" description="HTH lacI-type" evidence="4">
    <location>
        <begin position="2"/>
        <end position="58"/>
    </location>
</feature>
<dbReference type="InterPro" id="IPR010982">
    <property type="entry name" value="Lambda_DNA-bd_dom_sf"/>
</dbReference>
<dbReference type="GeneID" id="82202929"/>
<dbReference type="GO" id="GO:0000976">
    <property type="term" value="F:transcription cis-regulatory region binding"/>
    <property type="evidence" value="ECO:0007669"/>
    <property type="project" value="TreeGrafter"/>
</dbReference>
<dbReference type="SMART" id="SM00354">
    <property type="entry name" value="HTH_LACI"/>
    <property type="match status" value="1"/>
</dbReference>
<dbReference type="Gene3D" id="1.10.260.40">
    <property type="entry name" value="lambda repressor-like DNA-binding domains"/>
    <property type="match status" value="1"/>
</dbReference>
<evidence type="ECO:0000256" key="2">
    <source>
        <dbReference type="ARBA" id="ARBA00023125"/>
    </source>
</evidence>
<comment type="caution">
    <text evidence="5">The sequence shown here is derived from an EMBL/GenBank/DDBJ whole genome shotgun (WGS) entry which is preliminary data.</text>
</comment>
<dbReference type="CDD" id="cd01392">
    <property type="entry name" value="HTH_LacI"/>
    <property type="match status" value="1"/>
</dbReference>
<dbReference type="EMBL" id="MPJW01000138">
    <property type="protein sequence ID" value="OLU39288.1"/>
    <property type="molecule type" value="Genomic_DNA"/>
</dbReference>
<dbReference type="Gene3D" id="3.40.50.2300">
    <property type="match status" value="2"/>
</dbReference>
<keyword evidence="3" id="KW-0804">Transcription</keyword>
<dbReference type="InterPro" id="IPR046335">
    <property type="entry name" value="LacI/GalR-like_sensor"/>
</dbReference>
<dbReference type="PROSITE" id="PS50932">
    <property type="entry name" value="HTH_LACI_2"/>
    <property type="match status" value="1"/>
</dbReference>
<sequence length="331" mass="37438">MATLKDVAALAGVSQATVSRLLNQDPALSLPEETRQNILKAAAKLKYEKKARKGGHKKKIGILQWHSIDSELQDPYYLILRTGVEQYCLKNNLDIVRVFKSDADWSDQLSGVDGILCIGKFAPEEMKKVTRLSSQTLFLDMQTENIQYNTVSLDFKSAIRDVINTLHEYGHQKIGFLGGQEILENNHAYDDSRIKYFCEFAKEKGMEYNPWFLIDQFSRASGYSMMNKLLETENHPTAVFCCSDPIAIGAYRAIIENGLKVPDDISLIGFDDIEEAQFMNPPLTTVHVDMLSMGEYGAMVMEMLMNHSPVLPCRMVLGCHLIVRESLKKRN</sequence>
<dbReference type="PANTHER" id="PTHR30146:SF149">
    <property type="entry name" value="HTH-TYPE TRANSCRIPTIONAL REGULATOR EBGR"/>
    <property type="match status" value="1"/>
</dbReference>
<accession>A0A1U7NFR3</accession>
<dbReference type="PROSITE" id="PS00356">
    <property type="entry name" value="HTH_LACI_1"/>
    <property type="match status" value="1"/>
</dbReference>
<evidence type="ECO:0000256" key="1">
    <source>
        <dbReference type="ARBA" id="ARBA00023015"/>
    </source>
</evidence>
<dbReference type="RefSeq" id="WP_075819638.1">
    <property type="nucleotide sequence ID" value="NZ_CAJUTZ010000068.1"/>
</dbReference>
<organism evidence="5 6">
    <name type="scientific">Ileibacterium valens</name>
    <dbReference type="NCBI Taxonomy" id="1862668"/>
    <lineage>
        <taxon>Bacteria</taxon>
        <taxon>Bacillati</taxon>
        <taxon>Bacillota</taxon>
        <taxon>Erysipelotrichia</taxon>
        <taxon>Erysipelotrichales</taxon>
        <taxon>Erysipelotrichaceae</taxon>
        <taxon>Ileibacterium</taxon>
    </lineage>
</organism>
<reference evidence="5 6" key="1">
    <citation type="submission" date="2016-11" db="EMBL/GenBank/DDBJ databases">
        <title>Description of two novel members of the family Erysipelotrichaceae: Ileibacterium lipovorans gen. nov., sp. nov. and Dubosiella newyorkensis, gen. nov., sp. nov.</title>
        <authorList>
            <person name="Cox L.M."/>
            <person name="Sohn J."/>
            <person name="Tyrrell K.L."/>
            <person name="Citron D.M."/>
            <person name="Lawson P.A."/>
            <person name="Patel N.B."/>
            <person name="Iizumi T."/>
            <person name="Perez-Perez G.I."/>
            <person name="Goldstein E.J."/>
            <person name="Blaser M.J."/>
        </authorList>
    </citation>
    <scope>NUCLEOTIDE SEQUENCE [LARGE SCALE GENOMIC DNA]</scope>
    <source>
        <strain evidence="5 6">NYU-BL-A3</strain>
    </source>
</reference>
<name>A0A1U7NFR3_9FIRM</name>
<gene>
    <name evidence="5" type="ORF">BO222_06935</name>
</gene>
<keyword evidence="2" id="KW-0238">DNA-binding</keyword>
<dbReference type="InterPro" id="IPR028082">
    <property type="entry name" value="Peripla_BP_I"/>
</dbReference>
<dbReference type="SUPFAM" id="SSF47413">
    <property type="entry name" value="lambda repressor-like DNA-binding domains"/>
    <property type="match status" value="1"/>
</dbReference>
<dbReference type="Proteomes" id="UP000186341">
    <property type="component" value="Unassembled WGS sequence"/>
</dbReference>
<evidence type="ECO:0000259" key="4">
    <source>
        <dbReference type="PROSITE" id="PS50932"/>
    </source>
</evidence>
<dbReference type="PRINTS" id="PR00036">
    <property type="entry name" value="HTHLACI"/>
</dbReference>
<dbReference type="AlphaFoldDB" id="A0A1U7NFR3"/>
<dbReference type="CDD" id="cd01544">
    <property type="entry name" value="PBP1_GalR"/>
    <property type="match status" value="1"/>
</dbReference>
<evidence type="ECO:0000313" key="5">
    <source>
        <dbReference type="EMBL" id="OLU39288.1"/>
    </source>
</evidence>
<dbReference type="SUPFAM" id="SSF53822">
    <property type="entry name" value="Periplasmic binding protein-like I"/>
    <property type="match status" value="1"/>
</dbReference>
<dbReference type="OrthoDB" id="43195at2"/>
<evidence type="ECO:0000313" key="6">
    <source>
        <dbReference type="Proteomes" id="UP000186341"/>
    </source>
</evidence>